<name>A0AA41RZ60_PAPNU</name>
<evidence type="ECO:0000259" key="2">
    <source>
        <dbReference type="Pfam" id="PF25372"/>
    </source>
</evidence>
<evidence type="ECO:0000313" key="3">
    <source>
        <dbReference type="EMBL" id="MCL7029527.1"/>
    </source>
</evidence>
<dbReference type="SMART" id="SM00367">
    <property type="entry name" value="LRR_CC"/>
    <property type="match status" value="5"/>
</dbReference>
<dbReference type="Proteomes" id="UP001177140">
    <property type="component" value="Unassembled WGS sequence"/>
</dbReference>
<dbReference type="EMBL" id="JAJJMA010091267">
    <property type="protein sequence ID" value="MCL7029527.1"/>
    <property type="molecule type" value="Genomic_DNA"/>
</dbReference>
<accession>A0AA41RZ60</accession>
<feature type="compositionally biased region" description="Basic and acidic residues" evidence="1">
    <location>
        <begin position="1"/>
        <end position="10"/>
    </location>
</feature>
<dbReference type="GO" id="GO:0031146">
    <property type="term" value="P:SCF-dependent proteasomal ubiquitin-dependent protein catabolic process"/>
    <property type="evidence" value="ECO:0007669"/>
    <property type="project" value="TreeGrafter"/>
</dbReference>
<dbReference type="PANTHER" id="PTHR13318:SF145">
    <property type="entry name" value="RAD7"/>
    <property type="match status" value="1"/>
</dbReference>
<protein>
    <recommendedName>
        <fullName evidence="2">F-box/LRR-repeat protein 15-like leucin rich repeat domain-containing protein</fullName>
    </recommendedName>
</protein>
<feature type="domain" description="F-box/LRR-repeat protein 15-like leucin rich repeat" evidence="2">
    <location>
        <begin position="231"/>
        <end position="354"/>
    </location>
</feature>
<dbReference type="AlphaFoldDB" id="A0AA41RZ60"/>
<keyword evidence="4" id="KW-1185">Reference proteome</keyword>
<dbReference type="SUPFAM" id="SSF52047">
    <property type="entry name" value="RNI-like"/>
    <property type="match status" value="1"/>
</dbReference>
<dbReference type="InterPro" id="IPR032675">
    <property type="entry name" value="LRR_dom_sf"/>
</dbReference>
<feature type="region of interest" description="Disordered" evidence="1">
    <location>
        <begin position="1"/>
        <end position="20"/>
    </location>
</feature>
<gene>
    <name evidence="3" type="ORF">MKW94_016869</name>
</gene>
<dbReference type="PANTHER" id="PTHR13318">
    <property type="entry name" value="PARTNER OF PAIRED, ISOFORM B-RELATED"/>
    <property type="match status" value="1"/>
</dbReference>
<organism evidence="3 4">
    <name type="scientific">Papaver nudicaule</name>
    <name type="common">Iceland poppy</name>
    <dbReference type="NCBI Taxonomy" id="74823"/>
    <lineage>
        <taxon>Eukaryota</taxon>
        <taxon>Viridiplantae</taxon>
        <taxon>Streptophyta</taxon>
        <taxon>Embryophyta</taxon>
        <taxon>Tracheophyta</taxon>
        <taxon>Spermatophyta</taxon>
        <taxon>Magnoliopsida</taxon>
        <taxon>Ranunculales</taxon>
        <taxon>Papaveraceae</taxon>
        <taxon>Papaveroideae</taxon>
        <taxon>Papaver</taxon>
    </lineage>
</organism>
<dbReference type="Pfam" id="PF25372">
    <property type="entry name" value="DUF7885"/>
    <property type="match status" value="1"/>
</dbReference>
<comment type="caution">
    <text evidence="3">The sequence shown here is derived from an EMBL/GenBank/DDBJ whole genome shotgun (WGS) entry which is preliminary data.</text>
</comment>
<evidence type="ECO:0000256" key="1">
    <source>
        <dbReference type="SAM" id="MobiDB-lite"/>
    </source>
</evidence>
<dbReference type="Gene3D" id="3.80.10.10">
    <property type="entry name" value="Ribonuclease Inhibitor"/>
    <property type="match status" value="2"/>
</dbReference>
<dbReference type="InterPro" id="IPR057207">
    <property type="entry name" value="FBXL15_LRR"/>
</dbReference>
<proteinExistence type="predicted"/>
<dbReference type="GO" id="GO:0019005">
    <property type="term" value="C:SCF ubiquitin ligase complex"/>
    <property type="evidence" value="ECO:0007669"/>
    <property type="project" value="TreeGrafter"/>
</dbReference>
<sequence>MSIIRQREKGNAPTRTWGASETVPDVEWKAAANPERKRVIPKLEDMSMNLLAKHVEALSSLHGVPDVLRNKLCNVLCDSRKMDSHFMELLSSGSPTEIRLKDCSWLAEEQFSKIMEGCDTNNLTVLQLDLCGHCLPDYVLRPTLAKSPNSLPALSSISLRGACRLTDGGIKALVASALSLCSVNLAACPLLSSTSIEYMADALGSVLKELYLDEILNPLFLTDKSLKAVGEKCPALQTLHLANLHKLTDLSLGYLTKGCRLIHTLKLRGNAFSDEAVAAFLEVSGEPLTEFSLNKVKKVGRHTAISLANCSKNLLSLDLSWCRSLTDSALGLIVDGCSKLKIVKLFGCTQITSKFVNGHSNSCVQIVGLQLTPILQHLNTLGHQEAALRYSSVPVHTESEYL</sequence>
<evidence type="ECO:0000313" key="4">
    <source>
        <dbReference type="Proteomes" id="UP001177140"/>
    </source>
</evidence>
<reference evidence="3" key="1">
    <citation type="submission" date="2022-03" db="EMBL/GenBank/DDBJ databases">
        <title>A functionally conserved STORR gene fusion in Papaver species that diverged 16.8 million years ago.</title>
        <authorList>
            <person name="Catania T."/>
        </authorList>
    </citation>
    <scope>NUCLEOTIDE SEQUENCE</scope>
    <source>
        <strain evidence="3">S-191538</strain>
    </source>
</reference>
<dbReference type="InterPro" id="IPR006553">
    <property type="entry name" value="Leu-rich_rpt_Cys-con_subtyp"/>
</dbReference>